<keyword evidence="5 8" id="KW-0472">Membrane</keyword>
<evidence type="ECO:0000313" key="10">
    <source>
        <dbReference type="EnsemblMetazoa" id="MDOA011119-PA"/>
    </source>
</evidence>
<evidence type="ECO:0000256" key="1">
    <source>
        <dbReference type="ARBA" id="ARBA00004651"/>
    </source>
</evidence>
<dbReference type="GO" id="GO:0005886">
    <property type="term" value="C:plasma membrane"/>
    <property type="evidence" value="ECO:0007669"/>
    <property type="project" value="UniProtKB-SubCell"/>
</dbReference>
<dbReference type="VEuPathDB" id="VectorBase:MDOMA2_010666"/>
<comment type="caution">
    <text evidence="8">Lacks conserved residue(s) required for the propagation of feature annotation.</text>
</comment>
<dbReference type="GO" id="GO:0030424">
    <property type="term" value="C:axon"/>
    <property type="evidence" value="ECO:0007669"/>
    <property type="project" value="TreeGrafter"/>
</dbReference>
<dbReference type="EnsemblMetazoa" id="MDOA011119-RA">
    <property type="protein sequence ID" value="MDOA011119-PA"/>
    <property type="gene ID" value="MDOA011119"/>
</dbReference>
<dbReference type="eggNOG" id="ENOG502T7X7">
    <property type="taxonomic scope" value="Eukaryota"/>
</dbReference>
<keyword evidence="7 8" id="KW-0807">Transducer</keyword>
<feature type="transmembrane region" description="Helical" evidence="8">
    <location>
        <begin position="391"/>
        <end position="411"/>
    </location>
</feature>
<evidence type="ECO:0000256" key="7">
    <source>
        <dbReference type="ARBA" id="ARBA00023224"/>
    </source>
</evidence>
<dbReference type="AlphaFoldDB" id="A0A1I8N3E3"/>
<protein>
    <recommendedName>
        <fullName evidence="8">Gustatory receptor</fullName>
    </recommendedName>
</protein>
<evidence type="ECO:0000256" key="3">
    <source>
        <dbReference type="ARBA" id="ARBA00022692"/>
    </source>
</evidence>
<comment type="function">
    <text evidence="8">Gustatory receptor which mediates acceptance or avoidance behavior, depending on its substrates.</text>
</comment>
<comment type="similarity">
    <text evidence="8">Belongs to the insect chemoreceptor superfamily. Gustatory receptor (GR) family.</text>
</comment>
<feature type="transmembrane region" description="Helical" evidence="8">
    <location>
        <begin position="51"/>
        <end position="76"/>
    </location>
</feature>
<reference evidence="10" key="1">
    <citation type="submission" date="2020-05" db="UniProtKB">
        <authorList>
            <consortium name="EnsemblMetazoa"/>
        </authorList>
    </citation>
    <scope>IDENTIFICATION</scope>
    <source>
        <strain evidence="10">Aabys</strain>
    </source>
</reference>
<comment type="subcellular location">
    <subcellularLocation>
        <location evidence="1 8">Cell membrane</location>
        <topology evidence="1 8">Multi-pass membrane protein</topology>
    </subcellularLocation>
</comment>
<feature type="transmembrane region" description="Helical" evidence="8">
    <location>
        <begin position="20"/>
        <end position="39"/>
    </location>
</feature>
<dbReference type="GO" id="GO:0043025">
    <property type="term" value="C:neuronal cell body"/>
    <property type="evidence" value="ECO:0007669"/>
    <property type="project" value="TreeGrafter"/>
</dbReference>
<dbReference type="GO" id="GO:0030425">
    <property type="term" value="C:dendrite"/>
    <property type="evidence" value="ECO:0007669"/>
    <property type="project" value="TreeGrafter"/>
</dbReference>
<keyword evidence="3 8" id="KW-0812">Transmembrane</keyword>
<dbReference type="PANTHER" id="PTHR21143:SF131">
    <property type="entry name" value="GUSTATORY AND ODORANT RECEPTOR 63A-RELATED"/>
    <property type="match status" value="1"/>
</dbReference>
<dbReference type="Pfam" id="PF08395">
    <property type="entry name" value="7tm_7"/>
    <property type="match status" value="1"/>
</dbReference>
<keyword evidence="2 8" id="KW-1003">Cell membrane</keyword>
<keyword evidence="6 8" id="KW-0675">Receptor</keyword>
<feature type="transmembrane region" description="Helical" evidence="8">
    <location>
        <begin position="318"/>
        <end position="337"/>
    </location>
</feature>
<evidence type="ECO:0000256" key="6">
    <source>
        <dbReference type="ARBA" id="ARBA00023170"/>
    </source>
</evidence>
<evidence type="ECO:0000256" key="2">
    <source>
        <dbReference type="ARBA" id="ARBA00022475"/>
    </source>
</evidence>
<keyword evidence="9" id="KW-0175">Coiled coil</keyword>
<name>A0A1I8N3E3_MUSDO</name>
<keyword evidence="4 8" id="KW-1133">Transmembrane helix</keyword>
<evidence type="ECO:0000256" key="9">
    <source>
        <dbReference type="SAM" id="Coils"/>
    </source>
</evidence>
<organism evidence="10">
    <name type="scientific">Musca domestica</name>
    <name type="common">House fly</name>
    <dbReference type="NCBI Taxonomy" id="7370"/>
    <lineage>
        <taxon>Eukaryota</taxon>
        <taxon>Metazoa</taxon>
        <taxon>Ecdysozoa</taxon>
        <taxon>Arthropoda</taxon>
        <taxon>Hexapoda</taxon>
        <taxon>Insecta</taxon>
        <taxon>Pterygota</taxon>
        <taxon>Neoptera</taxon>
        <taxon>Endopterygota</taxon>
        <taxon>Diptera</taxon>
        <taxon>Brachycera</taxon>
        <taxon>Muscomorpha</taxon>
        <taxon>Muscoidea</taxon>
        <taxon>Muscidae</taxon>
        <taxon>Musca</taxon>
    </lineage>
</organism>
<sequence length="421" mass="49769">MENSQAKPSVPENSKLVKAILPFQWFYAFCGIALPPILLRNPSNGGRFSKLLSASVWILYVLHVICLNLLVFWMVWDNNVIVELVVQRYVLDGVTKILSIAQNYDVICVQLAMALSTFIGRKTLQRIHEMVAQLEKDISCYEKSLEDKSAEFEKRCSAFGRRLLLQCGFFFVLHSVVLGYAKFPMIWDNLWYRNKLLTLFSFHLMHGKCSEYRVMMHLLDELIEALQNTLKNLKYEIARHDLLGSEGAMESRLYRKLRTHQFLVSRLWYLVQLVEQYFALPMLVLFLYNGINITHIINWIYVKSFRRNEKDTIHPYRFTYIMLLFANMMWTCWLSQICIDKYNHLCSILHAIKINAHDSALVQRLREYSLQLRHQKILFTCWGLFDMNMKYYGLLSFTILTYVFILLQFKLQVETEKAIRL</sequence>
<dbReference type="GO" id="GO:0033041">
    <property type="term" value="F:sweet taste receptor activity"/>
    <property type="evidence" value="ECO:0007669"/>
    <property type="project" value="TreeGrafter"/>
</dbReference>
<gene>
    <name evidence="10" type="primary">101891090</name>
</gene>
<feature type="coiled-coil region" evidence="9">
    <location>
        <begin position="124"/>
        <end position="151"/>
    </location>
</feature>
<dbReference type="GO" id="GO:0007165">
    <property type="term" value="P:signal transduction"/>
    <property type="evidence" value="ECO:0007669"/>
    <property type="project" value="UniProtKB-KW"/>
</dbReference>
<evidence type="ECO:0000256" key="4">
    <source>
        <dbReference type="ARBA" id="ARBA00022989"/>
    </source>
</evidence>
<dbReference type="PANTHER" id="PTHR21143">
    <property type="entry name" value="INVERTEBRATE GUSTATORY RECEPTOR"/>
    <property type="match status" value="1"/>
</dbReference>
<evidence type="ECO:0000256" key="8">
    <source>
        <dbReference type="RuleBase" id="RU363108"/>
    </source>
</evidence>
<feature type="transmembrane region" description="Helical" evidence="8">
    <location>
        <begin position="163"/>
        <end position="181"/>
    </location>
</feature>
<feature type="coiled-coil region" evidence="9">
    <location>
        <begin position="216"/>
        <end position="243"/>
    </location>
</feature>
<feature type="transmembrane region" description="Helical" evidence="8">
    <location>
        <begin position="277"/>
        <end position="297"/>
    </location>
</feature>
<dbReference type="InterPro" id="IPR013604">
    <property type="entry name" value="7TM_chemorcpt"/>
</dbReference>
<evidence type="ECO:0000256" key="5">
    <source>
        <dbReference type="ARBA" id="ARBA00023136"/>
    </source>
</evidence>
<accession>A0A1I8N3E3</accession>
<proteinExistence type="inferred from homology"/>
<dbReference type="VEuPathDB" id="VectorBase:MDOA011119"/>